<sequence length="501" mass="56449">MERVFSTRQIRRKHCLYGLCFALKFALSRPKVKLGQSPTGLLFTQSELRKSRFEKVRARNLSCSMLPEPIDLPKTNAQKLSIHPPIRHAEPPIRLSKIQSKANPLCECATATHPHSGEPMDVLKRELQRKRQLLDADFGGRKLLRRAEIERREMERIREAERRLLLQKQLRSSSSHHRAASRSTTTPGAPDGDESSRTEHRGDGEEKEGAPLLPREEVIRRLRVLRQPATLFGEDDAARLRRLHAVLEDPAALADVEAAEIGEGQTNDFLRDIQALRAKAVAASASAAAKPKAGAATAESGGETREEVPFEELCDEDKIMTFFKRLMSEWSQEMDEMPEAERRTAKGKAAVATCKQCARYLEPLFKLCKKKTLPEDVRGSLLEVVRCCMRRDYLAAVDNYIKLAIGNSPWPIGVTMVGIHERSAREKIYANSVAHIMNDETTRKYLQSVKRLMTFCQRKYPTDPSRSVEFNSLANGSDLQSLLAEQNSKNSEETLRLVAAS</sequence>
<name>Q10EE8_ORYSJ</name>
<feature type="region of interest" description="Disordered" evidence="1">
    <location>
        <begin position="169"/>
        <end position="213"/>
    </location>
</feature>
<dbReference type="Pfam" id="PF08799">
    <property type="entry name" value="PRP4"/>
    <property type="match status" value="1"/>
</dbReference>
<dbReference type="SMART" id="SM00500">
    <property type="entry name" value="SFM"/>
    <property type="match status" value="1"/>
</dbReference>
<dbReference type="PANTHER" id="PTHR13007:SF20">
    <property type="entry name" value="PRE-MRNA-SPLICING FACTOR 18"/>
    <property type="match status" value="1"/>
</dbReference>
<dbReference type="GO" id="GO:0008380">
    <property type="term" value="P:RNA splicing"/>
    <property type="evidence" value="ECO:0007669"/>
    <property type="project" value="InterPro"/>
</dbReference>
<accession>Q10EE8</accession>
<dbReference type="InterPro" id="IPR039979">
    <property type="entry name" value="PRPF18"/>
</dbReference>
<dbReference type="Gene3D" id="4.10.280.110">
    <property type="entry name" value="Pre-mRNA processing factor 4 domain"/>
    <property type="match status" value="1"/>
</dbReference>
<dbReference type="FunFam" id="1.20.940.10:FF:000004">
    <property type="entry name" value="Pre-mRNA-splicing factor 18"/>
    <property type="match status" value="1"/>
</dbReference>
<dbReference type="FunFam" id="4.10.280.110:FF:000016">
    <property type="entry name" value="Splicing factor Prp18 family protein"/>
    <property type="match status" value="1"/>
</dbReference>
<dbReference type="InterPro" id="IPR004098">
    <property type="entry name" value="Prp18"/>
</dbReference>
<reference evidence="4" key="2">
    <citation type="journal article" date="2008" name="Nucleic Acids Res.">
        <title>The rice annotation project database (RAP-DB): 2008 update.</title>
        <authorList>
            <consortium name="The rice annotation project (RAP)"/>
        </authorList>
    </citation>
    <scope>GENOME REANNOTATION</scope>
    <source>
        <strain evidence="4">cv. Nipponbare</strain>
    </source>
</reference>
<dbReference type="SUPFAM" id="SSF158230">
    <property type="entry name" value="PRP4-like"/>
    <property type="match status" value="1"/>
</dbReference>
<dbReference type="Proteomes" id="UP000000763">
    <property type="component" value="Chromosome 3"/>
</dbReference>
<dbReference type="GO" id="GO:0005681">
    <property type="term" value="C:spliceosomal complex"/>
    <property type="evidence" value="ECO:0007669"/>
    <property type="project" value="InterPro"/>
</dbReference>
<dbReference type="OrthoDB" id="10261918at2759"/>
<dbReference type="InterPro" id="IPR036285">
    <property type="entry name" value="PRP4-like_sf"/>
</dbReference>
<feature type="domain" description="Pre-mRNA processing factor 4 (PRP4)-like" evidence="2">
    <location>
        <begin position="213"/>
        <end position="263"/>
    </location>
</feature>
<dbReference type="SUPFAM" id="SSF47938">
    <property type="entry name" value="Functional domain of the splicing factor Prp18"/>
    <property type="match status" value="1"/>
</dbReference>
<proteinExistence type="predicted"/>
<evidence type="ECO:0000259" key="2">
    <source>
        <dbReference type="SMART" id="SM00500"/>
    </source>
</evidence>
<protein>
    <submittedName>
        <fullName evidence="3">Prp18 domain, putative</fullName>
    </submittedName>
</protein>
<evidence type="ECO:0000313" key="3">
    <source>
        <dbReference type="EMBL" id="AAX95645.1"/>
    </source>
</evidence>
<dbReference type="PANTHER" id="PTHR13007">
    <property type="entry name" value="PRE-MRNA SPLICING FACTOR-RELATED"/>
    <property type="match status" value="1"/>
</dbReference>
<evidence type="ECO:0000313" key="4">
    <source>
        <dbReference type="Proteomes" id="UP000000763"/>
    </source>
</evidence>
<dbReference type="AlphaFoldDB" id="Q10EE8"/>
<dbReference type="Gene3D" id="1.20.940.10">
    <property type="entry name" value="Functional domain of the splicing factor Prp18"/>
    <property type="match status" value="1"/>
</dbReference>
<organism evidence="3 4">
    <name type="scientific">Oryza sativa subsp. japonica</name>
    <name type="common">Rice</name>
    <dbReference type="NCBI Taxonomy" id="39947"/>
    <lineage>
        <taxon>Eukaryota</taxon>
        <taxon>Viridiplantae</taxon>
        <taxon>Streptophyta</taxon>
        <taxon>Embryophyta</taxon>
        <taxon>Tracheophyta</taxon>
        <taxon>Spermatophyta</taxon>
        <taxon>Magnoliopsida</taxon>
        <taxon>Liliopsida</taxon>
        <taxon>Poales</taxon>
        <taxon>Poaceae</taxon>
        <taxon>BOP clade</taxon>
        <taxon>Oryzoideae</taxon>
        <taxon>Oryzeae</taxon>
        <taxon>Oryzinae</taxon>
        <taxon>Oryza</taxon>
        <taxon>Oryza sativa</taxon>
    </lineage>
</organism>
<dbReference type="EMBL" id="AC093017">
    <property type="protein sequence ID" value="AAX95645.1"/>
    <property type="molecule type" value="Genomic_DNA"/>
</dbReference>
<evidence type="ECO:0000256" key="1">
    <source>
        <dbReference type="SAM" id="MobiDB-lite"/>
    </source>
</evidence>
<feature type="compositionally biased region" description="Basic and acidic residues" evidence="1">
    <location>
        <begin position="194"/>
        <end position="213"/>
    </location>
</feature>
<dbReference type="InterPro" id="IPR014906">
    <property type="entry name" value="PRP4-like"/>
</dbReference>
<dbReference type="Pfam" id="PF02840">
    <property type="entry name" value="Prp18"/>
    <property type="match status" value="1"/>
</dbReference>
<reference evidence="4" key="1">
    <citation type="journal article" date="2005" name="Nature">
        <title>The map-based sequence of the rice genome.</title>
        <authorList>
            <consortium name="International rice genome sequencing project (IRGSP)"/>
            <person name="Matsumoto T."/>
            <person name="Wu J."/>
            <person name="Kanamori H."/>
            <person name="Katayose Y."/>
            <person name="Fujisawa M."/>
            <person name="Namiki N."/>
            <person name="Mizuno H."/>
            <person name="Yamamoto K."/>
            <person name="Antonio B.A."/>
            <person name="Baba T."/>
            <person name="Sakata K."/>
            <person name="Nagamura Y."/>
            <person name="Aoki H."/>
            <person name="Arikawa K."/>
            <person name="Arita K."/>
            <person name="Bito T."/>
            <person name="Chiden Y."/>
            <person name="Fujitsuka N."/>
            <person name="Fukunaka R."/>
            <person name="Hamada M."/>
            <person name="Harada C."/>
            <person name="Hayashi A."/>
            <person name="Hijishita S."/>
            <person name="Honda M."/>
            <person name="Hosokawa S."/>
            <person name="Ichikawa Y."/>
            <person name="Idonuma A."/>
            <person name="Iijima M."/>
            <person name="Ikeda M."/>
            <person name="Ikeno M."/>
            <person name="Ito K."/>
            <person name="Ito S."/>
            <person name="Ito T."/>
            <person name="Ito Y."/>
            <person name="Ito Y."/>
            <person name="Iwabuchi A."/>
            <person name="Kamiya K."/>
            <person name="Karasawa W."/>
            <person name="Kurita K."/>
            <person name="Katagiri S."/>
            <person name="Kikuta A."/>
            <person name="Kobayashi H."/>
            <person name="Kobayashi N."/>
            <person name="Machita K."/>
            <person name="Maehara T."/>
            <person name="Masukawa M."/>
            <person name="Mizubayashi T."/>
            <person name="Mukai Y."/>
            <person name="Nagasaki H."/>
            <person name="Nagata Y."/>
            <person name="Naito S."/>
            <person name="Nakashima M."/>
            <person name="Nakama Y."/>
            <person name="Nakamichi Y."/>
            <person name="Nakamura M."/>
            <person name="Meguro A."/>
            <person name="Negishi M."/>
            <person name="Ohta I."/>
            <person name="Ohta T."/>
            <person name="Okamoto M."/>
            <person name="Ono N."/>
            <person name="Saji S."/>
            <person name="Sakaguchi M."/>
            <person name="Sakai K."/>
            <person name="Shibata M."/>
            <person name="Shimokawa T."/>
            <person name="Song J."/>
            <person name="Takazaki Y."/>
            <person name="Terasawa K."/>
            <person name="Tsugane M."/>
            <person name="Tsuji K."/>
            <person name="Ueda S."/>
            <person name="Waki K."/>
            <person name="Yamagata H."/>
            <person name="Yamamoto M."/>
            <person name="Yamamoto S."/>
            <person name="Yamane H."/>
            <person name="Yoshiki S."/>
            <person name="Yoshihara R."/>
            <person name="Yukawa K."/>
            <person name="Zhong H."/>
            <person name="Yano M."/>
            <person name="Yuan Q."/>
            <person name="Ouyang S."/>
            <person name="Liu J."/>
            <person name="Jones K.M."/>
            <person name="Gansberger K."/>
            <person name="Moffat K."/>
            <person name="Hill J."/>
            <person name="Bera J."/>
            <person name="Fadrosh D."/>
            <person name="Jin S."/>
            <person name="Johri S."/>
            <person name="Kim M."/>
            <person name="Overton L."/>
            <person name="Reardon M."/>
            <person name="Tsitrin T."/>
            <person name="Vuong H."/>
            <person name="Weaver B."/>
            <person name="Ciecko A."/>
            <person name="Tallon L."/>
            <person name="Jackson J."/>
            <person name="Pai G."/>
            <person name="Aken S.V."/>
            <person name="Utterback T."/>
            <person name="Reidmuller S."/>
            <person name="Feldblyum T."/>
            <person name="Hsiao J."/>
            <person name="Zismann V."/>
            <person name="Iobst S."/>
            <person name="de Vazeille A.R."/>
            <person name="Buell C.R."/>
            <person name="Ying K."/>
            <person name="Li Y."/>
            <person name="Lu T."/>
            <person name="Huang Y."/>
            <person name="Zhao Q."/>
            <person name="Feng Q."/>
            <person name="Zhang L."/>
            <person name="Zhu J."/>
            <person name="Weng Q."/>
            <person name="Mu J."/>
            <person name="Lu Y."/>
            <person name="Fan D."/>
            <person name="Liu Y."/>
            <person name="Guan J."/>
            <person name="Zhang Y."/>
            <person name="Yu S."/>
            <person name="Liu X."/>
            <person name="Zhang Y."/>
            <person name="Hong G."/>
            <person name="Han B."/>
            <person name="Choisne N."/>
            <person name="Demange N."/>
            <person name="Orjeda G."/>
            <person name="Samain S."/>
            <person name="Cattolico L."/>
            <person name="Pelletier E."/>
            <person name="Couloux A."/>
            <person name="Segurens B."/>
            <person name="Wincker P."/>
            <person name="D'Hont A."/>
            <person name="Scarpelli C."/>
            <person name="Weissenbach J."/>
            <person name="Salanoubat M."/>
            <person name="Quetier F."/>
            <person name="Yu Y."/>
            <person name="Kim H.R."/>
            <person name="Rambo T."/>
            <person name="Currie J."/>
            <person name="Collura K."/>
            <person name="Luo M."/>
            <person name="Yang T."/>
            <person name="Ammiraju J.S.S."/>
            <person name="Engler F."/>
            <person name="Soderlund C."/>
            <person name="Wing R.A."/>
            <person name="Palmer L.E."/>
            <person name="de la Bastide M."/>
            <person name="Spiegel L."/>
            <person name="Nascimento L."/>
            <person name="Zutavern T."/>
            <person name="O'Shaughnessy A."/>
            <person name="Dike S."/>
            <person name="Dedhia N."/>
            <person name="Preston R."/>
            <person name="Balija V."/>
            <person name="McCombie W.R."/>
            <person name="Chow T."/>
            <person name="Chen H."/>
            <person name="Chung M."/>
            <person name="Chen C."/>
            <person name="Shaw J."/>
            <person name="Wu H."/>
            <person name="Hsiao K."/>
            <person name="Chao Y."/>
            <person name="Chu M."/>
            <person name="Cheng C."/>
            <person name="Hour A."/>
            <person name="Lee P."/>
            <person name="Lin S."/>
            <person name="Lin Y."/>
            <person name="Liou J."/>
            <person name="Liu S."/>
            <person name="Hsing Y."/>
            <person name="Raghuvanshi S."/>
            <person name="Mohanty A."/>
            <person name="Bharti A.K."/>
            <person name="Gaur A."/>
            <person name="Gupta V."/>
            <person name="Kumar D."/>
            <person name="Ravi V."/>
            <person name="Vij S."/>
            <person name="Kapur A."/>
            <person name="Khurana P."/>
            <person name="Khurana P."/>
            <person name="Khurana J.P."/>
            <person name="Tyagi A.K."/>
            <person name="Gaikwad K."/>
            <person name="Singh A."/>
            <person name="Dalal V."/>
            <person name="Srivastava S."/>
            <person name="Dixit A."/>
            <person name="Pal A.K."/>
            <person name="Ghazi I.A."/>
            <person name="Yadav M."/>
            <person name="Pandit A."/>
            <person name="Bhargava A."/>
            <person name="Sureshbabu K."/>
            <person name="Batra K."/>
            <person name="Sharma T.R."/>
            <person name="Mohapatra T."/>
            <person name="Singh N.K."/>
            <person name="Messing J."/>
            <person name="Nelson A.B."/>
            <person name="Fuks G."/>
            <person name="Kavchok S."/>
            <person name="Keizer G."/>
            <person name="Linton E."/>
            <person name="Llaca V."/>
            <person name="Song R."/>
            <person name="Tanyolac B."/>
            <person name="Young S."/>
            <person name="Ho-Il K."/>
            <person name="Hahn J.H."/>
            <person name="Sangsakoo G."/>
            <person name="Vanavichit A."/>
            <person name="de Mattos Luiz.A.T."/>
            <person name="Zimmer P.D."/>
            <person name="Malone G."/>
            <person name="Dellagostin O."/>
            <person name="de Oliveira A.C."/>
            <person name="Bevan M."/>
            <person name="Bancroft I."/>
            <person name="Minx P."/>
            <person name="Cordum H."/>
            <person name="Wilson R."/>
            <person name="Cheng Z."/>
            <person name="Jin W."/>
            <person name="Jiang J."/>
            <person name="Leong S.A."/>
            <person name="Iwama H."/>
            <person name="Gojobori T."/>
            <person name="Itoh T."/>
            <person name="Niimura Y."/>
            <person name="Fujii Y."/>
            <person name="Habara T."/>
            <person name="Sakai H."/>
            <person name="Sato Y."/>
            <person name="Wilson G."/>
            <person name="Kumar K."/>
            <person name="McCouch S."/>
            <person name="Juretic N."/>
            <person name="Hoen D."/>
            <person name="Wright S."/>
            <person name="Bruskiewich R."/>
            <person name="Bureau T."/>
            <person name="Miyao A."/>
            <person name="Hirochika H."/>
            <person name="Nishikawa T."/>
            <person name="Kadowaki K."/>
            <person name="Sugiura M."/>
            <person name="Burr B."/>
            <person name="Sasaki T."/>
        </authorList>
    </citation>
    <scope>NUCLEOTIDE SEQUENCE [LARGE SCALE GENOMIC DNA]</scope>
    <source>
        <strain evidence="4">cv. Nipponbare</strain>
    </source>
</reference>